<dbReference type="RefSeq" id="WP_343768591.1">
    <property type="nucleotide sequence ID" value="NZ_BAAACF010000001.1"/>
</dbReference>
<evidence type="ECO:0000256" key="2">
    <source>
        <dbReference type="ARBA" id="ARBA00008404"/>
    </source>
</evidence>
<protein>
    <submittedName>
        <fullName evidence="4">Monovalent cation/H(+) antiporter subunit G</fullName>
    </submittedName>
</protein>
<keyword evidence="3" id="KW-0812">Transmembrane</keyword>
<proteinExistence type="inferred from homology"/>
<dbReference type="PANTHER" id="PTHR34703:SF1">
    <property type="entry name" value="ANTIPORTER SUBUNIT MNHG2-RELATED"/>
    <property type="match status" value="1"/>
</dbReference>
<gene>
    <name evidence="4" type="primary">mnhG</name>
    <name evidence="4" type="ORF">GCM10008905_15820</name>
</gene>
<keyword evidence="5" id="KW-1185">Reference proteome</keyword>
<dbReference type="Proteomes" id="UP001500339">
    <property type="component" value="Unassembled WGS sequence"/>
</dbReference>
<dbReference type="NCBIfam" id="TIGR01300">
    <property type="entry name" value="CPA3_mnhG_phaG"/>
    <property type="match status" value="1"/>
</dbReference>
<keyword evidence="3" id="KW-1133">Transmembrane helix</keyword>
<comment type="caution">
    <text evidence="4">The sequence shown here is derived from an EMBL/GenBank/DDBJ whole genome shotgun (WGS) entry which is preliminary data.</text>
</comment>
<dbReference type="EMBL" id="BAAACF010000001">
    <property type="protein sequence ID" value="GAA0723324.1"/>
    <property type="molecule type" value="Genomic_DNA"/>
</dbReference>
<dbReference type="InterPro" id="IPR005133">
    <property type="entry name" value="PhaG_MnhG_YufB"/>
</dbReference>
<sequence>MIKTLLSGIFIGGGLFFFMVGTLGVLRFPDVFTRVHSAAKCDTLGVLLSLTGLIIYSGFNFTSLKLILVLVFVWITNPTATHLIGKAEYMRKKSSEMKDGVIENENL</sequence>
<evidence type="ECO:0000256" key="3">
    <source>
        <dbReference type="SAM" id="Phobius"/>
    </source>
</evidence>
<organism evidence="4 5">
    <name type="scientific">Clostridium malenominatum</name>
    <dbReference type="NCBI Taxonomy" id="1539"/>
    <lineage>
        <taxon>Bacteria</taxon>
        <taxon>Bacillati</taxon>
        <taxon>Bacillota</taxon>
        <taxon>Clostridia</taxon>
        <taxon>Eubacteriales</taxon>
        <taxon>Clostridiaceae</taxon>
        <taxon>Clostridium</taxon>
    </lineage>
</organism>
<accession>A0ABP3U2X5</accession>
<name>A0ABP3U2X5_9CLOT</name>
<keyword evidence="3" id="KW-0472">Membrane</keyword>
<dbReference type="Pfam" id="PF03334">
    <property type="entry name" value="PhaG_MnhG_YufB"/>
    <property type="match status" value="1"/>
</dbReference>
<evidence type="ECO:0000313" key="4">
    <source>
        <dbReference type="EMBL" id="GAA0723324.1"/>
    </source>
</evidence>
<comment type="similarity">
    <text evidence="2">Belongs to the CPA3 antiporters (TC 2.A.63) subunit G family.</text>
</comment>
<dbReference type="PANTHER" id="PTHR34703">
    <property type="entry name" value="ANTIPORTER SUBUNIT MNHG2-RELATED"/>
    <property type="match status" value="1"/>
</dbReference>
<feature type="transmembrane region" description="Helical" evidence="3">
    <location>
        <begin position="6"/>
        <end position="26"/>
    </location>
</feature>
<evidence type="ECO:0000256" key="1">
    <source>
        <dbReference type="ARBA" id="ARBA00004141"/>
    </source>
</evidence>
<comment type="subcellular location">
    <subcellularLocation>
        <location evidence="1">Membrane</location>
        <topology evidence="1">Multi-pass membrane protein</topology>
    </subcellularLocation>
</comment>
<reference evidence="5" key="1">
    <citation type="journal article" date="2019" name="Int. J. Syst. Evol. Microbiol.">
        <title>The Global Catalogue of Microorganisms (GCM) 10K type strain sequencing project: providing services to taxonomists for standard genome sequencing and annotation.</title>
        <authorList>
            <consortium name="The Broad Institute Genomics Platform"/>
            <consortium name="The Broad Institute Genome Sequencing Center for Infectious Disease"/>
            <person name="Wu L."/>
            <person name="Ma J."/>
        </authorList>
    </citation>
    <scope>NUCLEOTIDE SEQUENCE [LARGE SCALE GENOMIC DNA]</scope>
    <source>
        <strain evidence="5">JCM 1405</strain>
    </source>
</reference>
<evidence type="ECO:0000313" key="5">
    <source>
        <dbReference type="Proteomes" id="UP001500339"/>
    </source>
</evidence>